<accession>A0ACD5G6F0</accession>
<gene>
    <name evidence="1" type="ORF">QIA00_04920</name>
</gene>
<keyword evidence="2" id="KW-1185">Reference proteome</keyword>
<dbReference type="EMBL" id="CP179252">
    <property type="protein sequence ID" value="XOU08912.1"/>
    <property type="molecule type" value="Genomic_DNA"/>
</dbReference>
<keyword evidence="1" id="KW-0614">Plasmid</keyword>
<evidence type="ECO:0000313" key="2">
    <source>
        <dbReference type="Proteomes" id="UP001305925"/>
    </source>
</evidence>
<name>A0ACD5G6F0_9SPIR</name>
<evidence type="ECO:0000313" key="1">
    <source>
        <dbReference type="EMBL" id="XOU08912.1"/>
    </source>
</evidence>
<reference evidence="1" key="1">
    <citation type="submission" date="2024-11" db="EMBL/GenBank/DDBJ databases">
        <title>Sequencing of Borrelia variable plasmids from multiple Borrelia sensu lato isolates.</title>
        <authorList>
            <person name="Mongodin E.F."/>
            <person name="Rudenko N."/>
            <person name="Fraser C.M."/>
            <person name="Schutzer S."/>
            <person name="Luft B."/>
            <person name="Morgan R."/>
            <person name="Casjens S."/>
            <person name="Qiu W."/>
        </authorList>
    </citation>
    <scope>NUCLEOTIDE SEQUENCE</scope>
    <source>
        <strain evidence="1">SCW30h</strain>
    </source>
</reference>
<organism evidence="1 2">
    <name type="scientific">Borreliella americana</name>
    <dbReference type="NCBI Taxonomy" id="478807"/>
    <lineage>
        <taxon>Bacteria</taxon>
        <taxon>Pseudomonadati</taxon>
        <taxon>Spirochaetota</taxon>
        <taxon>Spirochaetia</taxon>
        <taxon>Spirochaetales</taxon>
        <taxon>Borreliaceae</taxon>
        <taxon>Borreliella</taxon>
    </lineage>
</organism>
<protein>
    <submittedName>
        <fullName evidence="1">Uncharacterized protein</fullName>
    </submittedName>
</protein>
<geneLocation type="plasmid" evidence="1 2">
    <name>lp36</name>
</geneLocation>
<dbReference type="Proteomes" id="UP001305925">
    <property type="component" value="Plasmid lp36"/>
</dbReference>
<sequence length="348" mass="38348">MTIRRNMCILLLVAILFVSCKFFGNKSSSKEDSSLPDTASKISNLDSESLTASGKATAQGNENTSSSEILVADDPPVSSGVSGSLDKQEIKGKLTEDDKETLRTFFSTTTTYQSILDSIYSKYTSSYNTIATYGSCDTYRIGCFSKNPSEARSQALAKLEENNLEEEYAKLSNMLKKAVPSYNKRDLEDAITQYKEAIKQASEAEFKIETVIDYEAAKNATENKKKENVDRLKIVKSVLPIIKNNIETACLAYADTFVAVTANLSCSEFKKSIKEFNEAAKKYANGDKGDNAVSVIVGAISGMAYSGGFEDWWFNNAKMFANNKTGEEVNNMIRAIDKLCAVYKRIIS</sequence>
<proteinExistence type="predicted"/>